<gene>
    <name evidence="2" type="ORF">OL497_19365</name>
</gene>
<dbReference type="Pfam" id="PF26395">
    <property type="entry name" value="E2-CBASS"/>
    <property type="match status" value="1"/>
</dbReference>
<dbReference type="RefSeq" id="WP_264732883.1">
    <property type="nucleotide sequence ID" value="NZ_JAPDNS010000002.1"/>
</dbReference>
<dbReference type="InterPro" id="IPR058588">
    <property type="entry name" value="E2-CBASS"/>
</dbReference>
<keyword evidence="3" id="KW-1185">Reference proteome</keyword>
<dbReference type="Proteomes" id="UP001207742">
    <property type="component" value="Unassembled WGS sequence"/>
</dbReference>
<dbReference type="EMBL" id="JAPDNS010000002">
    <property type="protein sequence ID" value="MCW3486069.1"/>
    <property type="molecule type" value="Genomic_DNA"/>
</dbReference>
<feature type="domain" description="Type II CBASS E2 protein" evidence="1">
    <location>
        <begin position="10"/>
        <end position="134"/>
    </location>
</feature>
<organism evidence="2 3">
    <name type="scientific">Chitinophaga nivalis</name>
    <dbReference type="NCBI Taxonomy" id="2991709"/>
    <lineage>
        <taxon>Bacteria</taxon>
        <taxon>Pseudomonadati</taxon>
        <taxon>Bacteroidota</taxon>
        <taxon>Chitinophagia</taxon>
        <taxon>Chitinophagales</taxon>
        <taxon>Chitinophagaceae</taxon>
        <taxon>Chitinophaga</taxon>
    </lineage>
</organism>
<protein>
    <recommendedName>
        <fullName evidence="1">Type II CBASS E2 protein domain-containing protein</fullName>
    </recommendedName>
</protein>
<evidence type="ECO:0000313" key="2">
    <source>
        <dbReference type="EMBL" id="MCW3486069.1"/>
    </source>
</evidence>
<name>A0ABT3IQS6_9BACT</name>
<reference evidence="2 3" key="1">
    <citation type="submission" date="2022-10" db="EMBL/GenBank/DDBJ databases">
        <title>Chitinophaga nivalis PC15 sp. nov., isolated from Pyeongchang county, South Korea.</title>
        <authorList>
            <person name="Trinh H.N."/>
        </authorList>
    </citation>
    <scope>NUCLEOTIDE SEQUENCE [LARGE SCALE GENOMIC DNA]</scope>
    <source>
        <strain evidence="2 3">PC14</strain>
    </source>
</reference>
<evidence type="ECO:0000259" key="1">
    <source>
        <dbReference type="Pfam" id="PF26395"/>
    </source>
</evidence>
<accession>A0ABT3IQS6</accession>
<comment type="caution">
    <text evidence="2">The sequence shown here is derived from an EMBL/GenBank/DDBJ whole genome shotgun (WGS) entry which is preliminary data.</text>
</comment>
<sequence length="144" mass="16972">MKSRISLIHQAGSLRSYFPESTITRSGETSLTWIGNLRPTALSNIYQVKLKYTVWEPPKVYVLAPKLQLAPNCIRLPHVYSTTEQQLCLYYPEYREWHQGMYYVKTLIPWASDWLYYYELWLPNGEWFGGGINHHGDIPPIQYE</sequence>
<proteinExistence type="predicted"/>
<evidence type="ECO:0000313" key="3">
    <source>
        <dbReference type="Proteomes" id="UP001207742"/>
    </source>
</evidence>